<name>A0ABP4RKL7_9ACTN</name>
<evidence type="ECO:0000259" key="1">
    <source>
        <dbReference type="Pfam" id="PF01979"/>
    </source>
</evidence>
<proteinExistence type="predicted"/>
<dbReference type="PANTHER" id="PTHR43135">
    <property type="entry name" value="ALPHA-D-RIBOSE 1-METHYLPHOSPHONATE 5-TRIPHOSPHATE DIPHOSPHATASE"/>
    <property type="match status" value="1"/>
</dbReference>
<dbReference type="SUPFAM" id="SSF51338">
    <property type="entry name" value="Composite domain of metallo-dependent hydrolases"/>
    <property type="match status" value="1"/>
</dbReference>
<dbReference type="InterPro" id="IPR006680">
    <property type="entry name" value="Amidohydro-rel"/>
</dbReference>
<protein>
    <submittedName>
        <fullName evidence="2">Xaa-Pro dipeptidase</fullName>
    </submittedName>
</protein>
<dbReference type="EMBL" id="BAAANE010000010">
    <property type="protein sequence ID" value="GAA1656274.1"/>
    <property type="molecule type" value="Genomic_DNA"/>
</dbReference>
<comment type="caution">
    <text evidence="2">The sequence shown here is derived from an EMBL/GenBank/DDBJ whole genome shotgun (WGS) entry which is preliminary data.</text>
</comment>
<dbReference type="InterPro" id="IPR057744">
    <property type="entry name" value="OTAase-like"/>
</dbReference>
<feature type="domain" description="Amidohydrolase-related" evidence="1">
    <location>
        <begin position="56"/>
        <end position="392"/>
    </location>
</feature>
<evidence type="ECO:0000313" key="2">
    <source>
        <dbReference type="EMBL" id="GAA1656274.1"/>
    </source>
</evidence>
<keyword evidence="3" id="KW-1185">Reference proteome</keyword>
<dbReference type="Pfam" id="PF01979">
    <property type="entry name" value="Amidohydro_1"/>
    <property type="match status" value="1"/>
</dbReference>
<dbReference type="InterPro" id="IPR011059">
    <property type="entry name" value="Metal-dep_hydrolase_composite"/>
</dbReference>
<dbReference type="RefSeq" id="WP_344115363.1">
    <property type="nucleotide sequence ID" value="NZ_BAAANE010000010.1"/>
</dbReference>
<sequence>MSSADVILRNGIALMGDELREQSFGSLVVRDGIITEVTSEQVTADGTPELELNGAFVLPGLIDCHVHFDLAAHPAPFLHWDRAPLVRSMTCFHNGLLALRAGITSVRDLGSVDRMTLDYALQVNSGQLLGPRVVAAGRPITMTGGHCADYGRIADGPDDVRLAVREQLAAGAGVVKLMATGGISSPGNPGLPQLGVPELAAGIEEAHKAGVLVAAHAHAPQGISNAIEAGVDTIEHAAFADEENYKQMIAAGVTLVPTVTALNPIADGIGIPKATVEKSLKAREIYRASTAKAIAAGVLIAAGTDAGTAFNPIGGLLDELIMYVERGMSTTEALRAGTVTAGTLVGRVGEDVRVGVVTVGARADLLITEQDPRAGLEVLRRPAHVVVGGRQVDLGWVERTLDETEAVLAEPPA</sequence>
<dbReference type="InterPro" id="IPR051781">
    <property type="entry name" value="Metallo-dep_Hydrolase"/>
</dbReference>
<dbReference type="Gene3D" id="2.30.40.10">
    <property type="entry name" value="Urease, subunit C, domain 1"/>
    <property type="match status" value="1"/>
</dbReference>
<dbReference type="CDD" id="cd01299">
    <property type="entry name" value="Met_dep_hydrolase_A"/>
    <property type="match status" value="1"/>
</dbReference>
<dbReference type="SUPFAM" id="SSF51556">
    <property type="entry name" value="Metallo-dependent hydrolases"/>
    <property type="match status" value="1"/>
</dbReference>
<gene>
    <name evidence="2" type="ORF">GCM10009744_56230</name>
</gene>
<dbReference type="Gene3D" id="3.20.20.140">
    <property type="entry name" value="Metal-dependent hydrolases"/>
    <property type="match status" value="1"/>
</dbReference>
<accession>A0ABP4RKL7</accession>
<organism evidence="2 3">
    <name type="scientific">Kribbella alba</name>
    <dbReference type="NCBI Taxonomy" id="190197"/>
    <lineage>
        <taxon>Bacteria</taxon>
        <taxon>Bacillati</taxon>
        <taxon>Actinomycetota</taxon>
        <taxon>Actinomycetes</taxon>
        <taxon>Propionibacteriales</taxon>
        <taxon>Kribbellaceae</taxon>
        <taxon>Kribbella</taxon>
    </lineage>
</organism>
<reference evidence="3" key="1">
    <citation type="journal article" date="2019" name="Int. J. Syst. Evol. Microbiol.">
        <title>The Global Catalogue of Microorganisms (GCM) 10K type strain sequencing project: providing services to taxonomists for standard genome sequencing and annotation.</title>
        <authorList>
            <consortium name="The Broad Institute Genomics Platform"/>
            <consortium name="The Broad Institute Genome Sequencing Center for Infectious Disease"/>
            <person name="Wu L."/>
            <person name="Ma J."/>
        </authorList>
    </citation>
    <scope>NUCLEOTIDE SEQUENCE [LARGE SCALE GENOMIC DNA]</scope>
    <source>
        <strain evidence="3">JCM 14306</strain>
    </source>
</reference>
<dbReference type="PANTHER" id="PTHR43135:SF3">
    <property type="entry name" value="ALPHA-D-RIBOSE 1-METHYLPHOSPHONATE 5-TRIPHOSPHATE DIPHOSPHATASE"/>
    <property type="match status" value="1"/>
</dbReference>
<dbReference type="InterPro" id="IPR032466">
    <property type="entry name" value="Metal_Hydrolase"/>
</dbReference>
<dbReference type="Proteomes" id="UP001501319">
    <property type="component" value="Unassembled WGS sequence"/>
</dbReference>
<evidence type="ECO:0000313" key="3">
    <source>
        <dbReference type="Proteomes" id="UP001501319"/>
    </source>
</evidence>